<evidence type="ECO:0000313" key="4">
    <source>
        <dbReference type="EMBL" id="TDW97607.1"/>
    </source>
</evidence>
<accession>A0A4R8DJ66</accession>
<dbReference type="GO" id="GO:0004553">
    <property type="term" value="F:hydrolase activity, hydrolyzing O-glycosyl compounds"/>
    <property type="evidence" value="ECO:0007669"/>
    <property type="project" value="UniProtKB-ARBA"/>
</dbReference>
<dbReference type="Pfam" id="PF26628">
    <property type="entry name" value="DUF8202"/>
    <property type="match status" value="1"/>
</dbReference>
<dbReference type="InterPro" id="IPR026444">
    <property type="entry name" value="Secre_tail"/>
</dbReference>
<feature type="domain" description="DUF8202" evidence="3">
    <location>
        <begin position="234"/>
        <end position="414"/>
    </location>
</feature>
<dbReference type="Proteomes" id="UP000294498">
    <property type="component" value="Unassembled WGS sequence"/>
</dbReference>
<dbReference type="SUPFAM" id="SSF49899">
    <property type="entry name" value="Concanavalin A-like lectins/glucanases"/>
    <property type="match status" value="1"/>
</dbReference>
<dbReference type="InterPro" id="IPR013320">
    <property type="entry name" value="ConA-like_dom_sf"/>
</dbReference>
<feature type="chain" id="PRO_5020252414" evidence="1">
    <location>
        <begin position="18"/>
        <end position="601"/>
    </location>
</feature>
<evidence type="ECO:0000259" key="3">
    <source>
        <dbReference type="Pfam" id="PF26628"/>
    </source>
</evidence>
<evidence type="ECO:0000313" key="5">
    <source>
        <dbReference type="Proteomes" id="UP000294498"/>
    </source>
</evidence>
<proteinExistence type="predicted"/>
<dbReference type="AlphaFoldDB" id="A0A4R8DJ66"/>
<dbReference type="OrthoDB" id="2582440at2"/>
<sequence length="601" mass="63795">MKRRLTLFAILPFIAHAQNPGGITGSTLWLRADYNSTSSTTDGSSIWFWIDQSATATFAWQPFGTQPTYQDDATYDVNFNPVVYFTGGASLGMFSTTGLPNGKNARTIIAVASPATVTGNQYVMSWGKNTGTSGYSLGATGTQGTLSYYSSSLNTANGFWQTGQPQMLTSTWAGNGGNMNLYGVGNLVTGPTAENFNTNLGSGTVGASAWGTNSWNGSIAEVIVYPSVLSPANLEQVGSYLALKYGFTLGGSAPQNYLSSTGTTVWNAATLATWSNNIAGLALDNNSGLNQLQSRSSNTGFQTTIALTNIAATNSANTGTISNDRSFMIWGDDAKATSYTRTIISGGVTYYAMPRTWTMQKTNWTDQNIAITQDSGSKSTVLLVATDAAFTNVTQHISLTGGATTLSSAKIPSGSFFTFASIIPLPVDLVSFTGTATKTGNVLNWSTTWETNNAYFAVERSTDGRDFGEIGEVQGHGTTSQLQEYAFTDPTPVPATTNYYRLRQVDNNGWTTYSPVVSLRSDGGPLSYKVYPNPAVSTLHVALPTRLDRLGIFIYSVGGKLLQSKTVAGPGEGVDVDVSRLPAGLYYLSLDPGGTLSFIKE</sequence>
<evidence type="ECO:0000256" key="1">
    <source>
        <dbReference type="SAM" id="SignalP"/>
    </source>
</evidence>
<dbReference type="InterPro" id="IPR013783">
    <property type="entry name" value="Ig-like_fold"/>
</dbReference>
<gene>
    <name evidence="4" type="ORF">EDB95_5458</name>
</gene>
<keyword evidence="1" id="KW-0732">Signal</keyword>
<dbReference type="Pfam" id="PF18962">
    <property type="entry name" value="Por_Secre_tail"/>
    <property type="match status" value="1"/>
</dbReference>
<protein>
    <submittedName>
        <fullName evidence="4">Putative secreted protein (Por secretion system target)</fullName>
    </submittedName>
</protein>
<dbReference type="Gene3D" id="2.60.120.200">
    <property type="match status" value="1"/>
</dbReference>
<feature type="domain" description="Secretion system C-terminal sorting" evidence="2">
    <location>
        <begin position="530"/>
        <end position="593"/>
    </location>
</feature>
<comment type="caution">
    <text evidence="4">The sequence shown here is derived from an EMBL/GenBank/DDBJ whole genome shotgun (WGS) entry which is preliminary data.</text>
</comment>
<keyword evidence="5" id="KW-1185">Reference proteome</keyword>
<dbReference type="Gene3D" id="2.60.40.10">
    <property type="entry name" value="Immunoglobulins"/>
    <property type="match status" value="1"/>
</dbReference>
<feature type="signal peptide" evidence="1">
    <location>
        <begin position="1"/>
        <end position="17"/>
    </location>
</feature>
<evidence type="ECO:0000259" key="2">
    <source>
        <dbReference type="Pfam" id="PF18962"/>
    </source>
</evidence>
<organism evidence="4 5">
    <name type="scientific">Dinghuibacter silviterrae</name>
    <dbReference type="NCBI Taxonomy" id="1539049"/>
    <lineage>
        <taxon>Bacteria</taxon>
        <taxon>Pseudomonadati</taxon>
        <taxon>Bacteroidota</taxon>
        <taxon>Chitinophagia</taxon>
        <taxon>Chitinophagales</taxon>
        <taxon>Chitinophagaceae</taxon>
        <taxon>Dinghuibacter</taxon>
    </lineage>
</organism>
<name>A0A4R8DJ66_9BACT</name>
<dbReference type="RefSeq" id="WP_134000141.1">
    <property type="nucleotide sequence ID" value="NZ_SODV01000002.1"/>
</dbReference>
<dbReference type="GO" id="GO:0005975">
    <property type="term" value="P:carbohydrate metabolic process"/>
    <property type="evidence" value="ECO:0007669"/>
    <property type="project" value="UniProtKB-ARBA"/>
</dbReference>
<dbReference type="InterPro" id="IPR058515">
    <property type="entry name" value="DUF8202"/>
</dbReference>
<reference evidence="4 5" key="1">
    <citation type="submission" date="2019-03" db="EMBL/GenBank/DDBJ databases">
        <title>Genomic Encyclopedia of Type Strains, Phase IV (KMG-IV): sequencing the most valuable type-strain genomes for metagenomic binning, comparative biology and taxonomic classification.</title>
        <authorList>
            <person name="Goeker M."/>
        </authorList>
    </citation>
    <scope>NUCLEOTIDE SEQUENCE [LARGE SCALE GENOMIC DNA]</scope>
    <source>
        <strain evidence="4 5">DSM 100059</strain>
    </source>
</reference>
<dbReference type="EMBL" id="SODV01000002">
    <property type="protein sequence ID" value="TDW97607.1"/>
    <property type="molecule type" value="Genomic_DNA"/>
</dbReference>